<gene>
    <name evidence="1" type="ORF">IDJ76_03155</name>
</gene>
<evidence type="ECO:0000313" key="1">
    <source>
        <dbReference type="EMBL" id="MBD1392088.1"/>
    </source>
</evidence>
<dbReference type="EMBL" id="JACWMX010000001">
    <property type="protein sequence ID" value="MBD1392088.1"/>
    <property type="molecule type" value="Genomic_DNA"/>
</dbReference>
<proteinExistence type="predicted"/>
<dbReference type="RefSeq" id="WP_191160628.1">
    <property type="nucleotide sequence ID" value="NZ_JACWMX010000001.1"/>
</dbReference>
<reference evidence="1" key="1">
    <citation type="submission" date="2020-09" db="EMBL/GenBank/DDBJ databases">
        <title>Novel species of Mucilaginibacter isolated from a glacier on the Tibetan Plateau.</title>
        <authorList>
            <person name="Liu Q."/>
            <person name="Xin Y.-H."/>
        </authorList>
    </citation>
    <scope>NUCLEOTIDE SEQUENCE</scope>
    <source>
        <strain evidence="1">ZB1P21</strain>
    </source>
</reference>
<dbReference type="AlphaFoldDB" id="A0A926NMT2"/>
<organism evidence="1 2">
    <name type="scientific">Mucilaginibacter glaciei</name>
    <dbReference type="NCBI Taxonomy" id="2772109"/>
    <lineage>
        <taxon>Bacteria</taxon>
        <taxon>Pseudomonadati</taxon>
        <taxon>Bacteroidota</taxon>
        <taxon>Sphingobacteriia</taxon>
        <taxon>Sphingobacteriales</taxon>
        <taxon>Sphingobacteriaceae</taxon>
        <taxon>Mucilaginibacter</taxon>
    </lineage>
</organism>
<sequence>MKKGYLFAIALCLIISACKKDEINSNFDASYQSWQAFKKKSNSSYSYTAYNGSIFGGHAETIFTIKNDKIISRKYIAGSYKPNTDSLIISTTWTEDAATLNTHNNAGHELLTLDQVYNKAETEWFRVDPKENDIYFEAANAGLISTAGYVPKGCQDDCLTGIHIKDIKAL</sequence>
<dbReference type="PROSITE" id="PS51257">
    <property type="entry name" value="PROKAR_LIPOPROTEIN"/>
    <property type="match status" value="1"/>
</dbReference>
<name>A0A926NMT2_9SPHI</name>
<evidence type="ECO:0000313" key="2">
    <source>
        <dbReference type="Proteomes" id="UP000619078"/>
    </source>
</evidence>
<keyword evidence="2" id="KW-1185">Reference proteome</keyword>
<dbReference type="Proteomes" id="UP000619078">
    <property type="component" value="Unassembled WGS sequence"/>
</dbReference>
<protein>
    <submittedName>
        <fullName evidence="1">Uncharacterized protein</fullName>
    </submittedName>
</protein>
<comment type="caution">
    <text evidence="1">The sequence shown here is derived from an EMBL/GenBank/DDBJ whole genome shotgun (WGS) entry which is preliminary data.</text>
</comment>
<accession>A0A926NMT2</accession>